<feature type="active site" description="Proton donor 1" evidence="13">
    <location>
        <position position="518"/>
    </location>
</feature>
<feature type="active site" description="Proton acceptor 1" evidence="13">
    <location>
        <position position="388"/>
    </location>
</feature>
<evidence type="ECO:0000256" key="16">
    <source>
        <dbReference type="PIRSR" id="PIRSR601548-3"/>
    </source>
</evidence>
<dbReference type="GO" id="GO:0008237">
    <property type="term" value="F:metallopeptidase activity"/>
    <property type="evidence" value="ECO:0007669"/>
    <property type="project" value="UniProtKB-KW"/>
</dbReference>
<evidence type="ECO:0000256" key="15">
    <source>
        <dbReference type="PIRSR" id="PIRSR601548-11"/>
    </source>
</evidence>
<evidence type="ECO:0000256" key="21">
    <source>
        <dbReference type="SAM" id="SignalP"/>
    </source>
</evidence>
<evidence type="ECO:0000256" key="11">
    <source>
        <dbReference type="ARBA" id="ARBA00036868"/>
    </source>
</evidence>
<dbReference type="GO" id="GO:0005886">
    <property type="term" value="C:plasma membrane"/>
    <property type="evidence" value="ECO:0007669"/>
    <property type="project" value="TreeGrafter"/>
</dbReference>
<keyword evidence="2 20" id="KW-0121">Carboxypeptidase</keyword>
<dbReference type="PROSITE" id="PS52011">
    <property type="entry name" value="PEPTIDASE_M2"/>
    <property type="match status" value="1"/>
</dbReference>
<dbReference type="FunFam" id="1.10.1370.30:FF:000004">
    <property type="entry name" value="Angiotensin-converting enzyme"/>
    <property type="match status" value="1"/>
</dbReference>
<feature type="binding site" evidence="16">
    <location>
        <position position="415"/>
    </location>
    <ligand>
        <name>Zn(2+)</name>
        <dbReference type="ChEBI" id="CHEBI:29105"/>
        <label>1</label>
        <note>catalytic</note>
    </ligand>
</feature>
<feature type="chain" id="PRO_5042995388" description="Angiotensin-converting enzyme" evidence="21">
    <location>
        <begin position="21"/>
        <end position="626"/>
    </location>
</feature>
<comment type="catalytic activity">
    <reaction evidence="11">
        <text>Release of a C-terminal dipeptide, oligopeptide-|-Xaa-Yaa, when Xaa is not Pro, and Yaa is neither Asp nor Glu. Thus, conversion of angiotensin I to angiotensin II, with increase in vasoconstrictor activity, but no action on angiotensin II.</text>
        <dbReference type="EC" id="3.4.15.1"/>
    </reaction>
</comment>
<comment type="caution">
    <text evidence="19">Lacks conserved residue(s) required for the propagation of feature annotation.</text>
</comment>
<comment type="similarity">
    <text evidence="1 19 20">Belongs to the peptidase M2 family.</text>
</comment>
<feature type="glycosylation site" description="N-linked (GlcNAc...) asparagine; partial" evidence="14">
    <location>
        <position position="158"/>
    </location>
</feature>
<evidence type="ECO:0000256" key="12">
    <source>
        <dbReference type="ARBA" id="ARBA00039858"/>
    </source>
</evidence>
<dbReference type="GO" id="GO:0046872">
    <property type="term" value="F:metal ion binding"/>
    <property type="evidence" value="ECO:0007669"/>
    <property type="project" value="UniProtKB-KW"/>
</dbReference>
<dbReference type="EMBL" id="JAVRBK010000004">
    <property type="protein sequence ID" value="KAK5645246.1"/>
    <property type="molecule type" value="Genomic_DNA"/>
</dbReference>
<dbReference type="AlphaFoldDB" id="A0AAN7ZPM9"/>
<dbReference type="InterPro" id="IPR001548">
    <property type="entry name" value="Peptidase_M2"/>
</dbReference>
<feature type="binding site" evidence="16">
    <location>
        <position position="387"/>
    </location>
    <ligand>
        <name>Zn(2+)</name>
        <dbReference type="ChEBI" id="CHEBI:29105"/>
        <label>1</label>
        <note>catalytic</note>
    </ligand>
</feature>
<keyword evidence="5 21" id="KW-0732">Signal</keyword>
<feature type="binding site" evidence="18">
    <location>
        <position position="391"/>
    </location>
    <ligand>
        <name>Zn(2+)</name>
        <dbReference type="ChEBI" id="CHEBI:29105"/>
        <label>2</label>
        <note>catalytic</note>
    </ligand>
</feature>
<dbReference type="PANTHER" id="PTHR10514">
    <property type="entry name" value="ANGIOTENSIN-CONVERTING ENZYME"/>
    <property type="match status" value="1"/>
</dbReference>
<evidence type="ECO:0000256" key="17">
    <source>
        <dbReference type="PIRSR" id="PIRSR601548-4"/>
    </source>
</evidence>
<evidence type="ECO:0000256" key="6">
    <source>
        <dbReference type="ARBA" id="ARBA00022801"/>
    </source>
</evidence>
<feature type="binding site" evidence="18">
    <location>
        <position position="415"/>
    </location>
    <ligand>
        <name>Zn(2+)</name>
        <dbReference type="ChEBI" id="CHEBI:29105"/>
        <label>2</label>
        <note>catalytic</note>
    </ligand>
</feature>
<comment type="caution">
    <text evidence="22">The sequence shown here is derived from an EMBL/GenBank/DDBJ whole genome shotgun (WGS) entry which is preliminary data.</text>
</comment>
<sequence>MNVNIYFYLIFIIFVRKSILYEPNKNHKGGLFEEANLIRFLSAEYEPKAQKIYYNHVNTEWEHSLDLDNKEKEKAKIRATLAAARFEKDYWKKYFRHLTPSDYQDVNIRRQVGMLKELGIAALDDFKFVKLSGIRSNMMNIYSTAKICPYSKRKCDLNVDGLSLDPDIESIMATSTDYNELLYTWKAWRNATGSKIKEQFQIYVNLSNEAARANNFSDRGVMWRNKFESPTFESDLQRLWFEVKPLYDELHLYVRNKLKSKYGNRLDISDGLIPAHVLGNMWAQNWIHVSHLVLPFPDAGVLDVTAALREKGYTPLKMFEIADKFYQSLGLEPTSMSYNVTAGAMIEKPTNRNVMCHASAWDFHNGRDFRIKMCTQVNFEDFITIHHELGHIQYYQLYKNQPLTFRNGANPGFHEAIGDTIALSVCSTTHLQKIHLISDNQQTPSSNLNALMNMALERIAFLPFGLLIDKWRWDVFSGKVPPEKWNSHWWKYREAIQKVKPPISRSDVLDFDPGSKFHVPADTQYISYFVAHILEFQLHKALCIAAGQYDASDRLLPLHKCDIYGSKAAGAKLRAGLSLGSSQHWSVALEAITGETELSGSALLEYFQPLYKYLREENSKITSLRN</sequence>
<dbReference type="PANTHER" id="PTHR10514:SF27">
    <property type="entry name" value="ANGIOTENSIN-CONVERTING ENZYME"/>
    <property type="match status" value="1"/>
</dbReference>
<dbReference type="PRINTS" id="PR00791">
    <property type="entry name" value="PEPDIPTASEA"/>
</dbReference>
<evidence type="ECO:0000256" key="14">
    <source>
        <dbReference type="PIRSR" id="PIRSR601548-10"/>
    </source>
</evidence>
<feature type="disulfide bond" evidence="17 19">
    <location>
        <begin position="543"/>
        <end position="561"/>
    </location>
</feature>
<dbReference type="SUPFAM" id="SSF55486">
    <property type="entry name" value="Metalloproteases ('zincins'), catalytic domain"/>
    <property type="match status" value="1"/>
</dbReference>
<proteinExistence type="inferred from homology"/>
<evidence type="ECO:0000256" key="9">
    <source>
        <dbReference type="ARBA" id="ARBA00023157"/>
    </source>
</evidence>
<feature type="active site" description="Proton donor 2" evidence="15">
    <location>
        <position position="518"/>
    </location>
</feature>
<feature type="binding site" evidence="16">
    <location>
        <position position="391"/>
    </location>
    <ligand>
        <name>Zn(2+)</name>
        <dbReference type="ChEBI" id="CHEBI:29105"/>
        <label>1</label>
        <note>catalytic</note>
    </ligand>
</feature>
<dbReference type="GO" id="GO:0008241">
    <property type="term" value="F:peptidyl-dipeptidase activity"/>
    <property type="evidence" value="ECO:0007669"/>
    <property type="project" value="UniProtKB-EC"/>
</dbReference>
<feature type="active site" description="Proton acceptor 2" evidence="15">
    <location>
        <position position="388"/>
    </location>
</feature>
<keyword evidence="10 14" id="KW-0325">Glycoprotein</keyword>
<evidence type="ECO:0000256" key="8">
    <source>
        <dbReference type="ARBA" id="ARBA00023049"/>
    </source>
</evidence>
<keyword evidence="23" id="KW-1185">Reference proteome</keyword>
<keyword evidence="4 16" id="KW-0479">Metal-binding</keyword>
<evidence type="ECO:0000313" key="23">
    <source>
        <dbReference type="Proteomes" id="UP001329430"/>
    </source>
</evidence>
<comment type="cofactor">
    <cofactor evidence="20">
        <name>Zn(2+)</name>
        <dbReference type="ChEBI" id="CHEBI:29105"/>
    </cofactor>
    <text evidence="20">Binds 1 zinc ion per subunit.</text>
</comment>
<keyword evidence="7 16" id="KW-0862">Zinc</keyword>
<keyword evidence="3 20" id="KW-0645">Protease</keyword>
<dbReference type="GO" id="GO:0006508">
    <property type="term" value="P:proteolysis"/>
    <property type="evidence" value="ECO:0007669"/>
    <property type="project" value="UniProtKB-KW"/>
</dbReference>
<dbReference type="Gene3D" id="1.10.1370.30">
    <property type="match status" value="1"/>
</dbReference>
<evidence type="ECO:0000256" key="2">
    <source>
        <dbReference type="ARBA" id="ARBA00022645"/>
    </source>
</evidence>
<feature type="binding site" evidence="18">
    <location>
        <position position="387"/>
    </location>
    <ligand>
        <name>Zn(2+)</name>
        <dbReference type="ChEBI" id="CHEBI:29105"/>
        <label>2</label>
        <note>catalytic</note>
    </ligand>
</feature>
<evidence type="ECO:0000256" key="4">
    <source>
        <dbReference type="ARBA" id="ARBA00022723"/>
    </source>
</evidence>
<dbReference type="EC" id="3.4.-.-" evidence="20"/>
<evidence type="ECO:0000256" key="5">
    <source>
        <dbReference type="ARBA" id="ARBA00022729"/>
    </source>
</evidence>
<accession>A0AAN7ZPM9</accession>
<evidence type="ECO:0000256" key="18">
    <source>
        <dbReference type="PIRSR" id="PIRSR601548-8"/>
    </source>
</evidence>
<protein>
    <recommendedName>
        <fullName evidence="12 20">Angiotensin-converting enzyme</fullName>
        <ecNumber evidence="20">3.4.-.-</ecNumber>
    </recommendedName>
</protein>
<feature type="signal peptide" evidence="21">
    <location>
        <begin position="1"/>
        <end position="20"/>
    </location>
</feature>
<dbReference type="GO" id="GO:0004180">
    <property type="term" value="F:carboxypeptidase activity"/>
    <property type="evidence" value="ECO:0007669"/>
    <property type="project" value="UniProtKB-KW"/>
</dbReference>
<evidence type="ECO:0000256" key="19">
    <source>
        <dbReference type="PROSITE-ProRule" id="PRU01355"/>
    </source>
</evidence>
<evidence type="ECO:0000313" key="22">
    <source>
        <dbReference type="EMBL" id="KAK5645246.1"/>
    </source>
</evidence>
<reference evidence="22 23" key="1">
    <citation type="journal article" date="2024" name="Insects">
        <title>An Improved Chromosome-Level Genome Assembly of the Firefly Pyrocoelia pectoralis.</title>
        <authorList>
            <person name="Fu X."/>
            <person name="Meyer-Rochow V.B."/>
            <person name="Ballantyne L."/>
            <person name="Zhu X."/>
        </authorList>
    </citation>
    <scope>NUCLEOTIDE SEQUENCE [LARGE SCALE GENOMIC DNA]</scope>
    <source>
        <strain evidence="22">XCY_ONT2</strain>
    </source>
</reference>
<keyword evidence="9 17" id="KW-1015">Disulfide bond</keyword>
<feature type="disulfide bond" evidence="17 19">
    <location>
        <begin position="356"/>
        <end position="374"/>
    </location>
</feature>
<evidence type="ECO:0000256" key="3">
    <source>
        <dbReference type="ARBA" id="ARBA00022670"/>
    </source>
</evidence>
<evidence type="ECO:0000256" key="13">
    <source>
        <dbReference type="PIRSR" id="PIRSR601548-1"/>
    </source>
</evidence>
<organism evidence="22 23">
    <name type="scientific">Pyrocoelia pectoralis</name>
    <dbReference type="NCBI Taxonomy" id="417401"/>
    <lineage>
        <taxon>Eukaryota</taxon>
        <taxon>Metazoa</taxon>
        <taxon>Ecdysozoa</taxon>
        <taxon>Arthropoda</taxon>
        <taxon>Hexapoda</taxon>
        <taxon>Insecta</taxon>
        <taxon>Pterygota</taxon>
        <taxon>Neoptera</taxon>
        <taxon>Endopterygota</taxon>
        <taxon>Coleoptera</taxon>
        <taxon>Polyphaga</taxon>
        <taxon>Elateriformia</taxon>
        <taxon>Elateroidea</taxon>
        <taxon>Lampyridae</taxon>
        <taxon>Lampyrinae</taxon>
        <taxon>Pyrocoelia</taxon>
    </lineage>
</organism>
<dbReference type="Pfam" id="PF01401">
    <property type="entry name" value="Peptidase_M2"/>
    <property type="match status" value="1"/>
</dbReference>
<evidence type="ECO:0000256" key="20">
    <source>
        <dbReference type="RuleBase" id="RU361144"/>
    </source>
</evidence>
<dbReference type="CDD" id="cd06461">
    <property type="entry name" value="M2_ACE"/>
    <property type="match status" value="1"/>
</dbReference>
<keyword evidence="6 20" id="KW-0378">Hydrolase</keyword>
<keyword evidence="8 20" id="KW-0482">Metalloprotease</keyword>
<evidence type="ECO:0000256" key="7">
    <source>
        <dbReference type="ARBA" id="ARBA00022833"/>
    </source>
</evidence>
<evidence type="ECO:0000256" key="10">
    <source>
        <dbReference type="ARBA" id="ARBA00023180"/>
    </source>
</evidence>
<evidence type="ECO:0000256" key="1">
    <source>
        <dbReference type="ARBA" id="ARBA00008139"/>
    </source>
</evidence>
<name>A0AAN7ZPM9_9COLE</name>
<dbReference type="Proteomes" id="UP001329430">
    <property type="component" value="Chromosome 4"/>
</dbReference>
<gene>
    <name evidence="22" type="ORF">RI129_006546</name>
</gene>